<feature type="compositionally biased region" description="Polar residues" evidence="1">
    <location>
        <begin position="38"/>
        <end position="57"/>
    </location>
</feature>
<feature type="region of interest" description="Disordered" evidence="1">
    <location>
        <begin position="1005"/>
        <end position="1038"/>
    </location>
</feature>
<feature type="region of interest" description="Disordered" evidence="1">
    <location>
        <begin position="38"/>
        <end position="58"/>
    </location>
</feature>
<keyword evidence="3" id="KW-0732">Signal</keyword>
<keyword evidence="2" id="KW-0812">Transmembrane</keyword>
<evidence type="ECO:0000313" key="4">
    <source>
        <dbReference type="RefSeq" id="XP_018930705.2"/>
    </source>
</evidence>
<evidence type="ECO:0000256" key="3">
    <source>
        <dbReference type="SAM" id="SignalP"/>
    </source>
</evidence>
<feature type="region of interest" description="Disordered" evidence="1">
    <location>
        <begin position="268"/>
        <end position="292"/>
    </location>
</feature>
<keyword evidence="2" id="KW-1133">Transmembrane helix</keyword>
<feature type="chain" id="PRO_5040134763" evidence="3">
    <location>
        <begin position="17"/>
        <end position="1286"/>
    </location>
</feature>
<evidence type="ECO:0000256" key="2">
    <source>
        <dbReference type="SAM" id="Phobius"/>
    </source>
</evidence>
<reference evidence="4" key="1">
    <citation type="submission" date="2025-08" db="UniProtKB">
        <authorList>
            <consortium name="RefSeq"/>
        </authorList>
    </citation>
    <scope>IDENTIFICATION</scope>
    <source>
        <tissue evidence="4">Muscle</tissue>
    </source>
</reference>
<dbReference type="SMR" id="A0A9Q9ZCY0"/>
<dbReference type="GeneID" id="122134108"/>
<name>A0A9Q9ZCY0_CYPCA</name>
<feature type="transmembrane region" description="Helical" evidence="2">
    <location>
        <begin position="1243"/>
        <end position="1265"/>
    </location>
</feature>
<feature type="compositionally biased region" description="Polar residues" evidence="1">
    <location>
        <begin position="268"/>
        <end position="277"/>
    </location>
</feature>
<organism evidence="4">
    <name type="scientific">Cyprinus carpio</name>
    <name type="common">Common carp</name>
    <dbReference type="NCBI Taxonomy" id="7962"/>
    <lineage>
        <taxon>Eukaryota</taxon>
        <taxon>Metazoa</taxon>
        <taxon>Chordata</taxon>
        <taxon>Craniata</taxon>
        <taxon>Vertebrata</taxon>
        <taxon>Euteleostomi</taxon>
        <taxon>Actinopterygii</taxon>
        <taxon>Neopterygii</taxon>
        <taxon>Teleostei</taxon>
        <taxon>Ostariophysi</taxon>
        <taxon>Cypriniformes</taxon>
        <taxon>Cyprinidae</taxon>
        <taxon>Cyprininae</taxon>
        <taxon>Cyprinus</taxon>
    </lineage>
</organism>
<feature type="compositionally biased region" description="Polar residues" evidence="1">
    <location>
        <begin position="952"/>
        <end position="972"/>
    </location>
</feature>
<feature type="region of interest" description="Disordered" evidence="1">
    <location>
        <begin position="952"/>
        <end position="979"/>
    </location>
</feature>
<feature type="region of interest" description="Disordered" evidence="1">
    <location>
        <begin position="111"/>
        <end position="130"/>
    </location>
</feature>
<dbReference type="RefSeq" id="XP_018930705.2">
    <property type="nucleotide sequence ID" value="XM_019075160.2"/>
</dbReference>
<dbReference type="Proteomes" id="UP001155660">
    <property type="component" value="Chromosome B15"/>
</dbReference>
<accession>A0A9Q9ZCY0</accession>
<dbReference type="OrthoDB" id="9987373at2759"/>
<proteinExistence type="predicted"/>
<sequence length="1286" mass="141357">MGIGFIFFIFGLAVSAKEEDLQGFQSLQTESANFITTMSSDEQNSSSDNGGKVSTESPARLTMVVIGSPGTDLFHTPHEKQHSSTVNATTTTDKDAITLNGLSFVLAYGTGSRSTDEDSTAARPLQSDGDLSLISNDEERLHPSAEAEFKSMMNDTMAPAAHLSRGRGKMSAFFHASLESENQRVLESITPSPANGIHMVSATDPAVIDNLGESNKSVERWGENKTENWTLESFKTDDPLNPTEEVSLNKNHSTIMHFTVLQGSGLLTTELGQNPRNGSEHEPKEQRNLLSPSSLILDTPLQVKSASQVIVNKMAESNKNPSTNGPKPFRVSLKQPDSMFLFSASKLTPAKNPDTTTLNSFSNMVTAAGKMHVTKQFGASQLISDSMHRIVSARDGLESKSVFHTKSSKERQIKPTFQTLPTSFLHRLNKSDLSLAAQNFSSLLKMSHLCTKGARTSNISVMEKRNRMDDFPVWLSELMAFSTASLTNAEEATTASDKRMFMKQTQSSLAAPGTLSIQEDASKQLDQFDELSTEAPLPPLTKLKNVFHIFKVSNHQPRHSLNDFPSERLKPFVSLQTQPIPPLFTYATVRRFTNMEDFTKLDSVNQNQKAPSDISERPNMISNILTRHEIINTTTINKNISHFSIPPTHQTPNNYISTTKSFITTTMFLKPRESFAKISHAVPQKKSFLLTTTFSKSQNTVTTVLSISKKRYSEYDFINHSMTTGNIGLPLDDKQHKNPRGTVTLSLGSYTVSSIPSVQQLIEAHPGEKFLTETPQSQSGLQIESNLKKRDDTVKPTTLKHHDQSSHSVAGMNQPLFTSISYRIVSNPIHTTVSPVALSNTEFKQHLTFSALPSVSIEQTVAQINGLDNNKDSLHMFVNLSEVKEHPKNMTTSPISAISRHTIEGALNTSPLESFTGTTSPTFPLDLIHMQNVLHKEHVTLAENQTEFFSTVNEHSQTTQSNFPSDEMSSSDATEDVQKHLGRASLSAVTGEKFSPIVHTDLSFSSTETQSLPKGSLQSREGSEDISHGTGPFAGSDSGVSAKFMSELPVINRKRRIISPDSLSGLAQISDDICGTGNYTAEMSLNLERDIMPGDLIPALGNLRVVISLKTNNSQVNLEIKSCCLSPTVRLDEFNTTCCIFSRLPIDPHGIRLLPSVLSKSASFTISLFQMINYSTAYLHCDLSVCLRNRSECEKQCVQSRNAHLREEAGAIFSSTGNRISFGPVLKEADNSSFSETADDTEALVVIISSVASCLLACLALFLVWMANRRCLQRSAHCWSRALCEC</sequence>
<keyword evidence="2" id="KW-0472">Membrane</keyword>
<feature type="compositionally biased region" description="Basic and acidic residues" evidence="1">
    <location>
        <begin position="278"/>
        <end position="287"/>
    </location>
</feature>
<evidence type="ECO:0000256" key="1">
    <source>
        <dbReference type="SAM" id="MobiDB-lite"/>
    </source>
</evidence>
<feature type="signal peptide" evidence="3">
    <location>
        <begin position="1"/>
        <end position="16"/>
    </location>
</feature>
<gene>
    <name evidence="4" type="primary">LOC122134108</name>
</gene>
<protein>
    <submittedName>
        <fullName evidence="4">Uncharacterized protein LOC122134108</fullName>
    </submittedName>
</protein>
<dbReference type="KEGG" id="ccar:122134108"/>
<feature type="compositionally biased region" description="Polar residues" evidence="1">
    <location>
        <begin position="1005"/>
        <end position="1020"/>
    </location>
</feature>